<accession>A0A8J7DWV3</accession>
<dbReference type="Proteomes" id="UP000654482">
    <property type="component" value="Unassembled WGS sequence"/>
</dbReference>
<evidence type="ECO:0000313" key="2">
    <source>
        <dbReference type="Proteomes" id="UP000654482"/>
    </source>
</evidence>
<keyword evidence="2" id="KW-1185">Reference proteome</keyword>
<name>A0A8J7DWV3_9CYAN</name>
<comment type="caution">
    <text evidence="1">The sequence shown here is derived from an EMBL/GenBank/DDBJ whole genome shotgun (WGS) entry which is preliminary data.</text>
</comment>
<sequence length="230" mass="25838">MSKVTIVVRDEALMLAKVSAFKEAIAKNPLSGLQDSVEVVAVKQLSEVPQGEERFWCPLTLDLPPTLQFPGRAAFEACRDAEGLRQWVHQTLSYETKDKRATNRYFLPIVLTAKGPLYAEVIGQHNDNQYQQPVDLVDNQRQPLYYLGHALLDRVSATPGVYILEFELKGKEIIFCQLFPFPIDAAIASLGIQDPDLFTCHWLCLTDQAILDLTILDSGEWRCVETDASV</sequence>
<evidence type="ECO:0000313" key="1">
    <source>
        <dbReference type="EMBL" id="MBE9116664.1"/>
    </source>
</evidence>
<gene>
    <name evidence="1" type="ORF">IQ249_12205</name>
</gene>
<reference evidence="1" key="1">
    <citation type="submission" date="2020-10" db="EMBL/GenBank/DDBJ databases">
        <authorList>
            <person name="Castelo-Branco R."/>
            <person name="Eusebio N."/>
            <person name="Adriana R."/>
            <person name="Vieira A."/>
            <person name="Brugerolle De Fraissinette N."/>
            <person name="Rezende De Castro R."/>
            <person name="Schneider M.P."/>
            <person name="Vasconcelos V."/>
            <person name="Leao P.N."/>
        </authorList>
    </citation>
    <scope>NUCLEOTIDE SEQUENCE</scope>
    <source>
        <strain evidence="1">LEGE 07157</strain>
    </source>
</reference>
<dbReference type="AlphaFoldDB" id="A0A8J7DWV3"/>
<dbReference type="RefSeq" id="WP_194029755.1">
    <property type="nucleotide sequence ID" value="NZ_JADEWZ010000016.1"/>
</dbReference>
<protein>
    <submittedName>
        <fullName evidence="1">Uncharacterized protein</fullName>
    </submittedName>
</protein>
<dbReference type="EMBL" id="JADEWZ010000016">
    <property type="protein sequence ID" value="MBE9116664.1"/>
    <property type="molecule type" value="Genomic_DNA"/>
</dbReference>
<organism evidence="1 2">
    <name type="scientific">Lusitaniella coriacea LEGE 07157</name>
    <dbReference type="NCBI Taxonomy" id="945747"/>
    <lineage>
        <taxon>Bacteria</taxon>
        <taxon>Bacillati</taxon>
        <taxon>Cyanobacteriota</taxon>
        <taxon>Cyanophyceae</taxon>
        <taxon>Spirulinales</taxon>
        <taxon>Lusitaniellaceae</taxon>
        <taxon>Lusitaniella</taxon>
    </lineage>
</organism>
<proteinExistence type="predicted"/>